<proteinExistence type="predicted"/>
<protein>
    <recommendedName>
        <fullName evidence="3">G5 domain-containing protein</fullName>
    </recommendedName>
</protein>
<dbReference type="Pfam" id="PF06725">
    <property type="entry name" value="3D"/>
    <property type="match status" value="1"/>
</dbReference>
<dbReference type="InterPro" id="IPR051933">
    <property type="entry name" value="Resuscitation_pf_RpfB"/>
</dbReference>
<dbReference type="InterPro" id="IPR036908">
    <property type="entry name" value="RlpA-like_sf"/>
</dbReference>
<dbReference type="PANTHER" id="PTHR39160:SF4">
    <property type="entry name" value="RESUSCITATION-PROMOTING FACTOR RPFB"/>
    <property type="match status" value="1"/>
</dbReference>
<dbReference type="InterPro" id="IPR010611">
    <property type="entry name" value="3D_dom"/>
</dbReference>
<sequence>MYSLPISTYSDYWRATKVWSSYLGGLAVFAAGTRYSVIDVPHITATMQPTFQQTTQSLNTNELGTEVSFSNLSLRQRVSSQGTVSRGVSTQSEISRSVSIQEESNSGVTSQGISSQNVERISSKIEIVDKEIPFDTQYVESDKLLPGKREIQEKGENGILRQVVKTFEVNGQISDQQVHSSIEFKSPKTEVIHQNSKPVPKKKVIIENPKPAAKEPLELAKMNVRLTLNVESTAYTYTGNKTATGVEPREGLIAVDPKVIAMGSKVYVEGYGYAIAADTGGAIRGNKIDVFFPTLRQCMDWGRKSVHIYVLEPN</sequence>
<comment type="caution">
    <text evidence="4">The sequence shown here is derived from an EMBL/GenBank/DDBJ whole genome shotgun (WGS) entry which is preliminary data.</text>
</comment>
<organism evidence="4 5">
    <name type="scientific">Desulfosporosinus fructosivorans</name>
    <dbReference type="NCBI Taxonomy" id="2018669"/>
    <lineage>
        <taxon>Bacteria</taxon>
        <taxon>Bacillati</taxon>
        <taxon>Bacillota</taxon>
        <taxon>Clostridia</taxon>
        <taxon>Eubacteriales</taxon>
        <taxon>Desulfitobacteriaceae</taxon>
        <taxon>Desulfosporosinus</taxon>
    </lineage>
</organism>
<dbReference type="Pfam" id="PF07501">
    <property type="entry name" value="G5"/>
    <property type="match status" value="1"/>
</dbReference>
<evidence type="ECO:0000259" key="3">
    <source>
        <dbReference type="PROSITE" id="PS51109"/>
    </source>
</evidence>
<accession>A0A4Z0R0D9</accession>
<dbReference type="CDD" id="cd22786">
    <property type="entry name" value="DPBB_YuiC-like"/>
    <property type="match status" value="1"/>
</dbReference>
<dbReference type="AlphaFoldDB" id="A0A4Z0R0D9"/>
<dbReference type="PANTHER" id="PTHR39160">
    <property type="entry name" value="CELL WALL-BINDING PROTEIN YOCH"/>
    <property type="match status" value="1"/>
</dbReference>
<dbReference type="SUPFAM" id="SSF50685">
    <property type="entry name" value="Barwin-like endoglucanases"/>
    <property type="match status" value="1"/>
</dbReference>
<keyword evidence="5" id="KW-1185">Reference proteome</keyword>
<evidence type="ECO:0000256" key="1">
    <source>
        <dbReference type="ARBA" id="ARBA00022729"/>
    </source>
</evidence>
<dbReference type="RefSeq" id="WP_135549544.1">
    <property type="nucleotide sequence ID" value="NZ_SPQQ01000007.1"/>
</dbReference>
<dbReference type="EMBL" id="SPQQ01000007">
    <property type="protein sequence ID" value="TGE36501.1"/>
    <property type="molecule type" value="Genomic_DNA"/>
</dbReference>
<feature type="domain" description="G5" evidence="3">
    <location>
        <begin position="118"/>
        <end position="198"/>
    </location>
</feature>
<dbReference type="GO" id="GO:0009254">
    <property type="term" value="P:peptidoglycan turnover"/>
    <property type="evidence" value="ECO:0007669"/>
    <property type="project" value="InterPro"/>
</dbReference>
<dbReference type="InterPro" id="IPR011098">
    <property type="entry name" value="G5_dom"/>
</dbReference>
<name>A0A4Z0R0D9_9FIRM</name>
<dbReference type="GO" id="GO:0004553">
    <property type="term" value="F:hydrolase activity, hydrolyzing O-glycosyl compounds"/>
    <property type="evidence" value="ECO:0007669"/>
    <property type="project" value="InterPro"/>
</dbReference>
<dbReference type="Gene3D" id="2.40.40.10">
    <property type="entry name" value="RlpA-like domain"/>
    <property type="match status" value="1"/>
</dbReference>
<evidence type="ECO:0000313" key="5">
    <source>
        <dbReference type="Proteomes" id="UP000298460"/>
    </source>
</evidence>
<reference evidence="4 5" key="1">
    <citation type="submission" date="2019-03" db="EMBL/GenBank/DDBJ databases">
        <title>Draft Genome Sequence of Desulfosporosinus fructosivorans Strain 63.6F, Isolated from Marine Sediment in the Baltic Sea.</title>
        <authorList>
            <person name="Hausmann B."/>
            <person name="Vandieken V."/>
            <person name="Pjevac P."/>
            <person name="Schreck K."/>
            <person name="Herbold C.W."/>
            <person name="Loy A."/>
        </authorList>
    </citation>
    <scope>NUCLEOTIDE SEQUENCE [LARGE SCALE GENOMIC DNA]</scope>
    <source>
        <strain evidence="4 5">63.6F</strain>
    </source>
</reference>
<dbReference type="PROSITE" id="PS51109">
    <property type="entry name" value="G5"/>
    <property type="match status" value="1"/>
</dbReference>
<dbReference type="Proteomes" id="UP000298460">
    <property type="component" value="Unassembled WGS sequence"/>
</dbReference>
<evidence type="ECO:0000313" key="4">
    <source>
        <dbReference type="EMBL" id="TGE36501.1"/>
    </source>
</evidence>
<gene>
    <name evidence="4" type="ORF">E4K67_18775</name>
</gene>
<dbReference type="GO" id="GO:0019867">
    <property type="term" value="C:outer membrane"/>
    <property type="evidence" value="ECO:0007669"/>
    <property type="project" value="InterPro"/>
</dbReference>
<feature type="region of interest" description="Disordered" evidence="2">
    <location>
        <begin position="95"/>
        <end position="114"/>
    </location>
</feature>
<dbReference type="SMART" id="SM01208">
    <property type="entry name" value="G5"/>
    <property type="match status" value="1"/>
</dbReference>
<dbReference type="Gene3D" id="2.20.230.10">
    <property type="entry name" value="Resuscitation-promoting factor rpfb"/>
    <property type="match status" value="1"/>
</dbReference>
<dbReference type="OrthoDB" id="9798935at2"/>
<evidence type="ECO:0000256" key="2">
    <source>
        <dbReference type="SAM" id="MobiDB-lite"/>
    </source>
</evidence>
<keyword evidence="1" id="KW-0732">Signal</keyword>